<evidence type="ECO:0000313" key="5">
    <source>
        <dbReference type="Proteomes" id="UP000840197"/>
    </source>
</evidence>
<evidence type="ECO:0000313" key="3">
    <source>
        <dbReference type="EMBL" id="KAA9447837.1"/>
    </source>
</evidence>
<dbReference type="Proteomes" id="UP000460224">
    <property type="component" value="Unassembled WGS sequence"/>
</dbReference>
<reference evidence="2" key="3">
    <citation type="submission" date="2020-01" db="EMBL/GenBank/DDBJ databases">
        <authorList>
            <consortium name="NCBI Pathogen Detection Project"/>
        </authorList>
    </citation>
    <scope>NUCLEOTIDE SEQUENCE</scope>
    <source>
        <strain evidence="2">CFIAFB20130012</strain>
    </source>
</reference>
<proteinExistence type="predicted"/>
<feature type="domain" description="Replication initiation protein-like C-terminal" evidence="1">
    <location>
        <begin position="3"/>
        <end position="90"/>
    </location>
</feature>
<dbReference type="Proteomes" id="UP000840197">
    <property type="component" value="Unassembled WGS sequence"/>
</dbReference>
<dbReference type="EMBL" id="DAAIHR010000006">
    <property type="protein sequence ID" value="HAB8398244.1"/>
    <property type="molecule type" value="Genomic_DNA"/>
</dbReference>
<reference evidence="2 5" key="1">
    <citation type="journal article" date="2018" name="Genome Biol.">
        <title>SKESA: strategic k-mer extension for scrupulous assemblies.</title>
        <authorList>
            <person name="Souvorov A."/>
            <person name="Agarwala R."/>
            <person name="Lipman D.J."/>
        </authorList>
    </citation>
    <scope>NUCLEOTIDE SEQUENCE [LARGE SCALE GENOMIC DNA]</scope>
    <source>
        <strain evidence="2 5">CFIAFB20130012</strain>
    </source>
</reference>
<name>A0A7U7MDA8_LISMN</name>
<dbReference type="AlphaFoldDB" id="A0A7U7MDA8"/>
<evidence type="ECO:0000259" key="1">
    <source>
        <dbReference type="Pfam" id="PF02486"/>
    </source>
</evidence>
<dbReference type="Pfam" id="PF02486">
    <property type="entry name" value="Rep_trans"/>
    <property type="match status" value="1"/>
</dbReference>
<evidence type="ECO:0000313" key="2">
    <source>
        <dbReference type="EMBL" id="HAB8398244.1"/>
    </source>
</evidence>
<dbReference type="EMBL" id="QDAY01000005">
    <property type="protein sequence ID" value="KAA9447837.1"/>
    <property type="molecule type" value="Genomic_DNA"/>
</dbReference>
<evidence type="ECO:0000313" key="4">
    <source>
        <dbReference type="Proteomes" id="UP000460224"/>
    </source>
</evidence>
<accession>A0A7U7MDA8</accession>
<protein>
    <recommendedName>
        <fullName evidence="1">Replication initiation protein-like C-terminal domain-containing protein</fullName>
    </recommendedName>
</protein>
<comment type="caution">
    <text evidence="2">The sequence shown here is derived from an EMBL/GenBank/DDBJ whole genome shotgun (WGS) entry which is preliminary data.</text>
</comment>
<organism evidence="2 5">
    <name type="scientific">Listeria monocytogenes</name>
    <dbReference type="NCBI Taxonomy" id="1639"/>
    <lineage>
        <taxon>Bacteria</taxon>
        <taxon>Bacillati</taxon>
        <taxon>Bacillota</taxon>
        <taxon>Bacilli</taxon>
        <taxon>Bacillales</taxon>
        <taxon>Listeriaceae</taxon>
        <taxon>Listeria</taxon>
    </lineage>
</organism>
<sequence>MIPLEEADIINRYELRTRHEKSDEMVHQLLKTENIELIIFALINHSICFYERPADDPKAKIDKDWQWFIGNHGELTLSLESKPLTLEKSFM</sequence>
<dbReference type="InterPro" id="IPR003491">
    <property type="entry name" value="REP-like_C"/>
</dbReference>
<gene>
    <name evidence="3" type="ORF">DCK61_13520</name>
    <name evidence="2" type="ORF">GYR60_06895</name>
</gene>
<reference evidence="3 4" key="2">
    <citation type="submission" date="2018-04" db="EMBL/GenBank/DDBJ databases">
        <title>Genome Analysis of a Prevalent Clone of Listeria monocytogenes Sequence Type 87 in China.</title>
        <authorList>
            <person name="Wang Y."/>
        </authorList>
    </citation>
    <scope>NUCLEOTIDE SEQUENCE [LARGE SCALE GENOMIC DNA]</scope>
    <source>
        <strain evidence="3 4">ICDC_LM1523</strain>
    </source>
</reference>